<feature type="compositionally biased region" description="Basic and acidic residues" evidence="1">
    <location>
        <begin position="1"/>
        <end position="11"/>
    </location>
</feature>
<proteinExistence type="predicted"/>
<dbReference type="AlphaFoldDB" id="A0A1J9PW63"/>
<evidence type="ECO:0000256" key="1">
    <source>
        <dbReference type="SAM" id="MobiDB-lite"/>
    </source>
</evidence>
<protein>
    <submittedName>
        <fullName evidence="2">Uncharacterized protein</fullName>
    </submittedName>
</protein>
<evidence type="ECO:0000313" key="3">
    <source>
        <dbReference type="Proteomes" id="UP000242791"/>
    </source>
</evidence>
<feature type="region of interest" description="Disordered" evidence="1">
    <location>
        <begin position="1"/>
        <end position="31"/>
    </location>
</feature>
<reference evidence="2 3" key="1">
    <citation type="submission" date="2015-08" db="EMBL/GenBank/DDBJ databases">
        <title>Emmonsia species relationships and genome sequence.</title>
        <authorList>
            <person name="Cuomo C.A."/>
            <person name="Schwartz I.S."/>
            <person name="Kenyon C."/>
            <person name="De Hoog G.S."/>
            <person name="Govender N.P."/>
            <person name="Botha A."/>
            <person name="Moreno L."/>
            <person name="De Vries M."/>
            <person name="Munoz J.F."/>
            <person name="Stielow J.B."/>
        </authorList>
    </citation>
    <scope>NUCLEOTIDE SEQUENCE [LARGE SCALE GENOMIC DNA]</scope>
    <source>
        <strain evidence="2 3">EI222</strain>
    </source>
</reference>
<sequence>TFKSRAPDHPETPTPKCHMAGGSASQAMANPQTPICKFSDVVDESNMAGNEDYERNLVRAIREDLSRDVGDFQ</sequence>
<feature type="non-terminal residue" evidence="2">
    <location>
        <position position="1"/>
    </location>
</feature>
<organism evidence="2 3">
    <name type="scientific">Blastomyces percursus</name>
    <dbReference type="NCBI Taxonomy" id="1658174"/>
    <lineage>
        <taxon>Eukaryota</taxon>
        <taxon>Fungi</taxon>
        <taxon>Dikarya</taxon>
        <taxon>Ascomycota</taxon>
        <taxon>Pezizomycotina</taxon>
        <taxon>Eurotiomycetes</taxon>
        <taxon>Eurotiomycetidae</taxon>
        <taxon>Onygenales</taxon>
        <taxon>Ajellomycetaceae</taxon>
        <taxon>Blastomyces</taxon>
    </lineage>
</organism>
<comment type="caution">
    <text evidence="2">The sequence shown here is derived from an EMBL/GenBank/DDBJ whole genome shotgun (WGS) entry which is preliminary data.</text>
</comment>
<dbReference type="OrthoDB" id="4190438at2759"/>
<accession>A0A1J9PW63</accession>
<name>A0A1J9PW63_9EURO</name>
<dbReference type="VEuPathDB" id="FungiDB:ACJ73_08067"/>
<gene>
    <name evidence="2" type="ORF">ACJ73_08067</name>
</gene>
<evidence type="ECO:0000313" key="2">
    <source>
        <dbReference type="EMBL" id="OJD20600.1"/>
    </source>
</evidence>
<dbReference type="Proteomes" id="UP000242791">
    <property type="component" value="Unassembled WGS sequence"/>
</dbReference>
<dbReference type="EMBL" id="LGTZ01001792">
    <property type="protein sequence ID" value="OJD20600.1"/>
    <property type="molecule type" value="Genomic_DNA"/>
</dbReference>
<keyword evidence="3" id="KW-1185">Reference proteome</keyword>